<dbReference type="PANTHER" id="PTHR43877">
    <property type="entry name" value="AMINOALKYLPHOSPHONATE N-ACETYLTRANSFERASE-RELATED-RELATED"/>
    <property type="match status" value="1"/>
</dbReference>
<evidence type="ECO:0000259" key="3">
    <source>
        <dbReference type="PROSITE" id="PS51186"/>
    </source>
</evidence>
<evidence type="ECO:0000313" key="5">
    <source>
        <dbReference type="Proteomes" id="UP001597295"/>
    </source>
</evidence>
<accession>A0ABW5DZR0</accession>
<proteinExistence type="predicted"/>
<reference evidence="5" key="1">
    <citation type="journal article" date="2019" name="Int. J. Syst. Evol. Microbiol.">
        <title>The Global Catalogue of Microorganisms (GCM) 10K type strain sequencing project: providing services to taxonomists for standard genome sequencing and annotation.</title>
        <authorList>
            <consortium name="The Broad Institute Genomics Platform"/>
            <consortium name="The Broad Institute Genome Sequencing Center for Infectious Disease"/>
            <person name="Wu L."/>
            <person name="Ma J."/>
        </authorList>
    </citation>
    <scope>NUCLEOTIDE SEQUENCE [LARGE SCALE GENOMIC DNA]</scope>
    <source>
        <strain evidence="5">CGMCC 1.19062</strain>
    </source>
</reference>
<keyword evidence="2 4" id="KW-0012">Acyltransferase</keyword>
<organism evidence="4 5">
    <name type="scientific">Lacibacterium aquatile</name>
    <dbReference type="NCBI Taxonomy" id="1168082"/>
    <lineage>
        <taxon>Bacteria</taxon>
        <taxon>Pseudomonadati</taxon>
        <taxon>Pseudomonadota</taxon>
        <taxon>Alphaproteobacteria</taxon>
        <taxon>Rhodospirillales</taxon>
        <taxon>Rhodospirillaceae</taxon>
    </lineage>
</organism>
<dbReference type="GO" id="GO:0016746">
    <property type="term" value="F:acyltransferase activity"/>
    <property type="evidence" value="ECO:0007669"/>
    <property type="project" value="UniProtKB-KW"/>
</dbReference>
<feature type="domain" description="N-acetyltransferase" evidence="3">
    <location>
        <begin position="1"/>
        <end position="143"/>
    </location>
</feature>
<keyword evidence="1 4" id="KW-0808">Transferase</keyword>
<protein>
    <submittedName>
        <fullName evidence="4">GNAT family N-acetyltransferase</fullName>
        <ecNumber evidence="4">2.3.-.-</ecNumber>
    </submittedName>
</protein>
<dbReference type="Pfam" id="PF00583">
    <property type="entry name" value="Acetyltransf_1"/>
    <property type="match status" value="1"/>
</dbReference>
<evidence type="ECO:0000313" key="4">
    <source>
        <dbReference type="EMBL" id="MFD2264685.1"/>
    </source>
</evidence>
<dbReference type="EMBL" id="JBHUIP010000014">
    <property type="protein sequence ID" value="MFD2264685.1"/>
    <property type="molecule type" value="Genomic_DNA"/>
</dbReference>
<name>A0ABW5DZR0_9PROT</name>
<dbReference type="EC" id="2.3.-.-" evidence="4"/>
<dbReference type="InterPro" id="IPR000182">
    <property type="entry name" value="GNAT_dom"/>
</dbReference>
<evidence type="ECO:0000256" key="1">
    <source>
        <dbReference type="ARBA" id="ARBA00022679"/>
    </source>
</evidence>
<evidence type="ECO:0000256" key="2">
    <source>
        <dbReference type="ARBA" id="ARBA00023315"/>
    </source>
</evidence>
<dbReference type="CDD" id="cd04301">
    <property type="entry name" value="NAT_SF"/>
    <property type="match status" value="1"/>
</dbReference>
<dbReference type="InterPro" id="IPR016181">
    <property type="entry name" value="Acyl_CoA_acyltransferase"/>
</dbReference>
<dbReference type="Gene3D" id="3.40.630.30">
    <property type="match status" value="1"/>
</dbReference>
<gene>
    <name evidence="4" type="ORF">ACFSM5_17400</name>
</gene>
<dbReference type="InterPro" id="IPR050832">
    <property type="entry name" value="Bact_Acetyltransf"/>
</dbReference>
<dbReference type="RefSeq" id="WP_379877795.1">
    <property type="nucleotide sequence ID" value="NZ_JBHUIP010000014.1"/>
</dbReference>
<dbReference type="SUPFAM" id="SSF55729">
    <property type="entry name" value="Acyl-CoA N-acyltransferases (Nat)"/>
    <property type="match status" value="1"/>
</dbReference>
<dbReference type="PROSITE" id="PS51186">
    <property type="entry name" value="GNAT"/>
    <property type="match status" value="1"/>
</dbReference>
<dbReference type="Proteomes" id="UP001597295">
    <property type="component" value="Unassembled WGS sequence"/>
</dbReference>
<keyword evidence="5" id="KW-1185">Reference proteome</keyword>
<comment type="caution">
    <text evidence="4">The sequence shown here is derived from an EMBL/GenBank/DDBJ whole genome shotgun (WGS) entry which is preliminary data.</text>
</comment>
<sequence>MAIRFATEADLPALLALCAELHPEEAPLSLTEAGERLRQLLRYPGSGILLADGGVATCTLVVIPNLTRGGAPYALIENVVTLTAHRKHGHGRAILQAAIAKAWEAGCYKVMLLTGSKNPATLDFYKGAGFEQSKTGFQIREAD</sequence>